<dbReference type="GO" id="GO:0008963">
    <property type="term" value="F:phospho-N-acetylmuramoyl-pentapeptide-transferase activity"/>
    <property type="evidence" value="ECO:0007669"/>
    <property type="project" value="UniProtKB-UniRule"/>
</dbReference>
<keyword evidence="10 12" id="KW-0131">Cell cycle</keyword>
<feature type="binding site" evidence="14">
    <location>
        <position position="210"/>
    </location>
    <ligand>
        <name>Mg(2+)</name>
        <dbReference type="ChEBI" id="CHEBI:18420"/>
    </ligand>
</feature>
<protein>
    <recommendedName>
        <fullName evidence="12 13">Phospho-N-acetylmuramoyl-pentapeptide-transferase</fullName>
        <ecNumber evidence="12 13">2.7.8.13</ecNumber>
    </recommendedName>
    <alternativeName>
        <fullName evidence="12">UDP-MurNAc-pentapeptide phosphotransferase</fullName>
    </alternativeName>
</protein>
<evidence type="ECO:0000313" key="16">
    <source>
        <dbReference type="Proteomes" id="UP000199400"/>
    </source>
</evidence>
<dbReference type="GO" id="GO:0046872">
    <property type="term" value="F:metal ion binding"/>
    <property type="evidence" value="ECO:0007669"/>
    <property type="project" value="UniProtKB-KW"/>
</dbReference>
<dbReference type="GO" id="GO:0051992">
    <property type="term" value="F:UDP-N-acetylmuramoyl-L-alanyl-D-glutamyl-meso-2,6-diaminopimelyl-D-alanyl-D-alanine:undecaprenyl-phosphate transferase activity"/>
    <property type="evidence" value="ECO:0007669"/>
    <property type="project" value="RHEA"/>
</dbReference>
<dbReference type="HAMAP" id="MF_00038">
    <property type="entry name" value="MraY"/>
    <property type="match status" value="1"/>
</dbReference>
<evidence type="ECO:0000256" key="14">
    <source>
        <dbReference type="PIRSR" id="PIRSR600715-1"/>
    </source>
</evidence>
<feature type="binding site" evidence="14">
    <location>
        <position position="289"/>
    </location>
    <ligand>
        <name>Mg(2+)</name>
        <dbReference type="ChEBI" id="CHEBI:18420"/>
    </ligand>
</feature>
<feature type="transmembrane region" description="Helical" evidence="12">
    <location>
        <begin position="310"/>
        <end position="333"/>
    </location>
</feature>
<feature type="transmembrane region" description="Helical" evidence="12">
    <location>
        <begin position="360"/>
        <end position="379"/>
    </location>
</feature>
<feature type="transmembrane region" description="Helical" evidence="12">
    <location>
        <begin position="84"/>
        <end position="101"/>
    </location>
</feature>
<keyword evidence="16" id="KW-1185">Reference proteome</keyword>
<evidence type="ECO:0000256" key="7">
    <source>
        <dbReference type="ARBA" id="ARBA00022984"/>
    </source>
</evidence>
<keyword evidence="5 12" id="KW-0812">Transmembrane</keyword>
<comment type="subcellular location">
    <subcellularLocation>
        <location evidence="12">Cell membrane</location>
        <topology evidence="12">Multi-pass membrane protein</topology>
    </subcellularLocation>
    <subcellularLocation>
        <location evidence="1">Membrane</location>
        <topology evidence="1">Multi-pass membrane protein</topology>
    </subcellularLocation>
</comment>
<sequence length="382" mass="41711">MHGKPARDVLYQLLFALHDDVSWLSWLNVLRYTSTRILAATLTALVLSLILYPWFIRTLQKIQLGQVVRDDGPKSHFSKRGTPTMGGSLILFCLIIPTVLWSDMSNGFVLLATAVTAGCGVIGFVDDALKIRKKHSGGLPGKMKLLLQFLIAGAAVWYLFSPLSGLMPEAIRYRLAMPFTDFYEHFFVLPEWMYLVFATLVVVGFSNAVNLTDGLDGLAIGPVVMSAATFLVLTYAAGTLIAGFDIARYLNIPHIPGVGELAIYCGAMCGAGIGFLWYNTFPASVFMGDVGSLPLGAGIGFLAVASKNEFTLVVVGGIFVLEAVSVIVQVVSFKLTGKRVFKMAPIHHHFELKGWSEPKVVVRFWIISFMLALIGLATLKLR</sequence>
<dbReference type="GO" id="GO:0051301">
    <property type="term" value="P:cell division"/>
    <property type="evidence" value="ECO:0007669"/>
    <property type="project" value="UniProtKB-KW"/>
</dbReference>
<evidence type="ECO:0000313" key="15">
    <source>
        <dbReference type="EMBL" id="SFD85607.1"/>
    </source>
</evidence>
<dbReference type="GO" id="GO:0008360">
    <property type="term" value="P:regulation of cell shape"/>
    <property type="evidence" value="ECO:0007669"/>
    <property type="project" value="UniProtKB-KW"/>
</dbReference>
<keyword evidence="7 12" id="KW-0573">Peptidoglycan synthesis</keyword>
<evidence type="ECO:0000256" key="12">
    <source>
        <dbReference type="HAMAP-Rule" id="MF_00038"/>
    </source>
</evidence>
<feature type="transmembrane region" description="Helical" evidence="12">
    <location>
        <begin position="186"/>
        <end position="205"/>
    </location>
</feature>
<accession>A0A1I1VRF0</accession>
<keyword evidence="3 12" id="KW-0132">Cell division</keyword>
<evidence type="ECO:0000256" key="5">
    <source>
        <dbReference type="ARBA" id="ARBA00022692"/>
    </source>
</evidence>
<comment type="similarity">
    <text evidence="2 12">Belongs to the glycosyltransferase 4 family. MraY subfamily.</text>
</comment>
<keyword evidence="12" id="KW-1003">Cell membrane</keyword>
<proteinExistence type="inferred from homology"/>
<dbReference type="InterPro" id="IPR000715">
    <property type="entry name" value="Glycosyl_transferase_4"/>
</dbReference>
<organism evidence="15 16">
    <name type="scientific">Nannocystis exedens</name>
    <dbReference type="NCBI Taxonomy" id="54"/>
    <lineage>
        <taxon>Bacteria</taxon>
        <taxon>Pseudomonadati</taxon>
        <taxon>Myxococcota</taxon>
        <taxon>Polyangia</taxon>
        <taxon>Nannocystales</taxon>
        <taxon>Nannocystaceae</taxon>
        <taxon>Nannocystis</taxon>
    </lineage>
</organism>
<dbReference type="OrthoDB" id="9805475at2"/>
<keyword evidence="4 12" id="KW-0808">Transferase</keyword>
<gene>
    <name evidence="12" type="primary">mraY</name>
    <name evidence="15" type="ORF">SAMN02745121_01893</name>
</gene>
<dbReference type="NCBIfam" id="TIGR00445">
    <property type="entry name" value="mraY"/>
    <property type="match status" value="1"/>
</dbReference>
<reference evidence="16" key="1">
    <citation type="submission" date="2016-10" db="EMBL/GenBank/DDBJ databases">
        <authorList>
            <person name="Varghese N."/>
            <person name="Submissions S."/>
        </authorList>
    </citation>
    <scope>NUCLEOTIDE SEQUENCE [LARGE SCALE GENOMIC DNA]</scope>
    <source>
        <strain evidence="16">ATCC 25963</strain>
    </source>
</reference>
<feature type="transmembrane region" description="Helical" evidence="12">
    <location>
        <begin position="145"/>
        <end position="166"/>
    </location>
</feature>
<evidence type="ECO:0000256" key="11">
    <source>
        <dbReference type="ARBA" id="ARBA00023316"/>
    </source>
</evidence>
<dbReference type="AlphaFoldDB" id="A0A1I1VRF0"/>
<dbReference type="GO" id="GO:0071555">
    <property type="term" value="P:cell wall organization"/>
    <property type="evidence" value="ECO:0007669"/>
    <property type="project" value="UniProtKB-KW"/>
</dbReference>
<feature type="transmembrane region" description="Helical" evidence="12">
    <location>
        <begin position="107"/>
        <end position="125"/>
    </location>
</feature>
<keyword evidence="8 12" id="KW-1133">Transmembrane helix</keyword>
<name>A0A1I1VRF0_9BACT</name>
<dbReference type="PANTHER" id="PTHR22926">
    <property type="entry name" value="PHOSPHO-N-ACETYLMURAMOYL-PENTAPEPTIDE-TRANSFERASE"/>
    <property type="match status" value="1"/>
</dbReference>
<keyword evidence="12 14" id="KW-0460">Magnesium</keyword>
<evidence type="ECO:0000256" key="1">
    <source>
        <dbReference type="ARBA" id="ARBA00004141"/>
    </source>
</evidence>
<keyword evidence="12 14" id="KW-0479">Metal-binding</keyword>
<comment type="cofactor">
    <cofactor evidence="12 14">
        <name>Mg(2+)</name>
        <dbReference type="ChEBI" id="CHEBI:18420"/>
    </cofactor>
</comment>
<evidence type="ECO:0000256" key="9">
    <source>
        <dbReference type="ARBA" id="ARBA00023136"/>
    </source>
</evidence>
<keyword evidence="6 12" id="KW-0133">Cell shape</keyword>
<dbReference type="PROSITE" id="PS01347">
    <property type="entry name" value="MRAY_1"/>
    <property type="match status" value="1"/>
</dbReference>
<evidence type="ECO:0000256" key="4">
    <source>
        <dbReference type="ARBA" id="ARBA00022679"/>
    </source>
</evidence>
<dbReference type="PROSITE" id="PS01348">
    <property type="entry name" value="MRAY_2"/>
    <property type="match status" value="1"/>
</dbReference>
<feature type="transmembrane region" description="Helical" evidence="12">
    <location>
        <begin position="37"/>
        <end position="56"/>
    </location>
</feature>
<feature type="transmembrane region" description="Helical" evidence="12">
    <location>
        <begin position="217"/>
        <end position="241"/>
    </location>
</feature>
<dbReference type="EMBL" id="FOMX01000005">
    <property type="protein sequence ID" value="SFD85607.1"/>
    <property type="molecule type" value="Genomic_DNA"/>
</dbReference>
<dbReference type="UniPathway" id="UPA00219"/>
<evidence type="ECO:0000256" key="2">
    <source>
        <dbReference type="ARBA" id="ARBA00005583"/>
    </source>
</evidence>
<evidence type="ECO:0000256" key="8">
    <source>
        <dbReference type="ARBA" id="ARBA00022989"/>
    </source>
</evidence>
<dbReference type="STRING" id="54.SAMN02745121_01893"/>
<feature type="transmembrane region" description="Helical" evidence="12">
    <location>
        <begin position="261"/>
        <end position="278"/>
    </location>
</feature>
<dbReference type="Pfam" id="PF10555">
    <property type="entry name" value="MraY_sig1"/>
    <property type="match status" value="1"/>
</dbReference>
<feature type="transmembrane region" description="Helical" evidence="12">
    <location>
        <begin position="285"/>
        <end position="304"/>
    </location>
</feature>
<evidence type="ECO:0000256" key="3">
    <source>
        <dbReference type="ARBA" id="ARBA00022618"/>
    </source>
</evidence>
<dbReference type="Pfam" id="PF00953">
    <property type="entry name" value="Glycos_transf_4"/>
    <property type="match status" value="1"/>
</dbReference>
<comment type="catalytic activity">
    <reaction evidence="12">
        <text>UDP-N-acetyl-alpha-D-muramoyl-L-alanyl-gamma-D-glutamyl-meso-2,6-diaminopimeloyl-D-alanyl-D-alanine + di-trans,octa-cis-undecaprenyl phosphate = di-trans,octa-cis-undecaprenyl diphospho-N-acetyl-alpha-D-muramoyl-L-alanyl-D-glutamyl-meso-2,6-diaminopimeloyl-D-alanyl-D-alanine + UMP</text>
        <dbReference type="Rhea" id="RHEA:28386"/>
        <dbReference type="ChEBI" id="CHEBI:57865"/>
        <dbReference type="ChEBI" id="CHEBI:60392"/>
        <dbReference type="ChEBI" id="CHEBI:61386"/>
        <dbReference type="ChEBI" id="CHEBI:61387"/>
        <dbReference type="EC" id="2.7.8.13"/>
    </reaction>
</comment>
<evidence type="ECO:0000256" key="10">
    <source>
        <dbReference type="ARBA" id="ARBA00023306"/>
    </source>
</evidence>
<dbReference type="InterPro" id="IPR003524">
    <property type="entry name" value="PNAcMuramoyl-5peptid_Trfase"/>
</dbReference>
<dbReference type="InterPro" id="IPR018480">
    <property type="entry name" value="PNAcMuramoyl-5peptid_Trfase_CS"/>
</dbReference>
<dbReference type="GO" id="GO:0005886">
    <property type="term" value="C:plasma membrane"/>
    <property type="evidence" value="ECO:0007669"/>
    <property type="project" value="UniProtKB-SubCell"/>
</dbReference>
<dbReference type="Proteomes" id="UP000199400">
    <property type="component" value="Unassembled WGS sequence"/>
</dbReference>
<evidence type="ECO:0000256" key="6">
    <source>
        <dbReference type="ARBA" id="ARBA00022960"/>
    </source>
</evidence>
<dbReference type="PANTHER" id="PTHR22926:SF5">
    <property type="entry name" value="PHOSPHO-N-ACETYLMURAMOYL-PENTAPEPTIDE-TRANSFERASE HOMOLOG"/>
    <property type="match status" value="1"/>
</dbReference>
<dbReference type="GO" id="GO:0009252">
    <property type="term" value="P:peptidoglycan biosynthetic process"/>
    <property type="evidence" value="ECO:0007669"/>
    <property type="project" value="UniProtKB-UniRule"/>
</dbReference>
<evidence type="ECO:0000256" key="13">
    <source>
        <dbReference type="NCBIfam" id="TIGR00445"/>
    </source>
</evidence>
<comment type="pathway">
    <text evidence="12">Cell wall biogenesis; peptidoglycan biosynthesis.</text>
</comment>
<dbReference type="CDD" id="cd06852">
    <property type="entry name" value="GT_MraY"/>
    <property type="match status" value="1"/>
</dbReference>
<keyword evidence="9 12" id="KW-0472">Membrane</keyword>
<comment type="function">
    <text evidence="12">Catalyzes the initial step of the lipid cycle reactions in the biosynthesis of the cell wall peptidoglycan: transfers peptidoglycan precursor phospho-MurNAc-pentapeptide from UDP-MurNAc-pentapeptide onto the lipid carrier undecaprenyl phosphate, yielding undecaprenyl-pyrophosphoryl-MurNAc-pentapeptide, known as lipid I.</text>
</comment>
<dbReference type="EC" id="2.7.8.13" evidence="12 13"/>
<keyword evidence="11 12" id="KW-0961">Cell wall biogenesis/degradation</keyword>